<reference evidence="1 2" key="1">
    <citation type="submission" date="2018-01" db="EMBL/GenBank/DDBJ databases">
        <title>Twenty Corynebacterium bovis Genomes.</title>
        <authorList>
            <person name="Gulvik C.A."/>
        </authorList>
    </citation>
    <scope>NUCLEOTIDE SEQUENCE [LARGE SCALE GENOMIC DNA]</scope>
    <source>
        <strain evidence="1 2">16-2004</strain>
    </source>
</reference>
<dbReference type="Proteomes" id="UP000278422">
    <property type="component" value="Unassembled WGS sequence"/>
</dbReference>
<dbReference type="EMBL" id="PQNQ01000035">
    <property type="protein sequence ID" value="RRQ02632.1"/>
    <property type="molecule type" value="Genomic_DNA"/>
</dbReference>
<keyword evidence="2" id="KW-1185">Reference proteome</keyword>
<evidence type="ECO:0000313" key="1">
    <source>
        <dbReference type="EMBL" id="RRQ02632.1"/>
    </source>
</evidence>
<gene>
    <name evidence="1" type="ORF">CXF42_09530</name>
</gene>
<comment type="caution">
    <text evidence="1">The sequence shown here is derived from an EMBL/GenBank/DDBJ whole genome shotgun (WGS) entry which is preliminary data.</text>
</comment>
<protein>
    <submittedName>
        <fullName evidence="1">Uncharacterized protein</fullName>
    </submittedName>
</protein>
<accession>A0A426Q2R7</accession>
<dbReference type="AlphaFoldDB" id="A0A426Q2R7"/>
<proteinExistence type="predicted"/>
<sequence length="577" mass="61290">MLGDIVNACPPAAAPVTPADLTGCRHRAVLRRAAEAGVVPPETSPADLAEVLTHRYRAHLRRSAVRDRLPTAPRIGDRLIPTRWDITPGPTAEEETLEALAAGTRLIVGAHLADGPLATRVDLLVRADHGTGASPGLAYTPVRVSAHSVIRDGRSRRGSRGARCRVVDVAALGLSDPVDAPLRYRAAAEDSQVLAVAWVLLAGMGVASGDAGLIGAGSARCAVFPAGRLAEGLLKAVSVPVPRRPLRVRECATCEFHNHCRAQLTTTADVSLMLPGDRSAALREDGLTTVPALARADRGEVSALAAAWLRGERFLRRPTAGWIDDPRLWAGGTGPGDLDGCVEVDVDMEAHPGRGTFLWGTWDGVRYRAFADFGVEPDGGAHVARFWSWLTGRRDDAVLRGRRFRAYCYSAQGENHWLREYATAYGGRRYPAGDGGDGGGCGDCGDGSAAGDGTVVMPTRAEVDAFLTSEHWVDVFAVVRRAVAANDSLGLKNTGVLAGYAFSQGDMDGREAVDRFEATVAAAADGRGDEARDLRRILERYNADDCMATAAVRRWLRRGAPGIPGVEDVAVPERSDG</sequence>
<name>A0A426Q2R7_9CORY</name>
<evidence type="ECO:0000313" key="2">
    <source>
        <dbReference type="Proteomes" id="UP000278422"/>
    </source>
</evidence>
<organism evidence="1 2">
    <name type="scientific">Corynebacterium bovis</name>
    <dbReference type="NCBI Taxonomy" id="36808"/>
    <lineage>
        <taxon>Bacteria</taxon>
        <taxon>Bacillati</taxon>
        <taxon>Actinomycetota</taxon>
        <taxon>Actinomycetes</taxon>
        <taxon>Mycobacteriales</taxon>
        <taxon>Corynebacteriaceae</taxon>
        <taxon>Corynebacterium</taxon>
    </lineage>
</organism>